<sequence length="192" mass="21678">MAQLAVDRSFMPQYAKLEPKVRKAVEATFAKFAEHTHAGLHLEKINSAKDPRIRTIRIDQYWRGVVLAPAKGDVYCLVAVLGHDEAIAYARSRIFSVNQAIGVFEVRNQEALDRLEPALEKAAESSDYRLFEHVFDKDLVRLGIAEELVPLVRLLTRDEHLQALERLLPEAQYVALLALSDGMTVDQAWAEV</sequence>
<dbReference type="EMBL" id="JBHTIR010004126">
    <property type="protein sequence ID" value="MFD0856456.1"/>
    <property type="molecule type" value="Genomic_DNA"/>
</dbReference>
<gene>
    <name evidence="1" type="ORF">ACFQ07_29730</name>
</gene>
<evidence type="ECO:0000313" key="2">
    <source>
        <dbReference type="Proteomes" id="UP001597083"/>
    </source>
</evidence>
<protein>
    <submittedName>
        <fullName evidence="1">Uncharacterized protein</fullName>
    </submittedName>
</protein>
<feature type="non-terminal residue" evidence="1">
    <location>
        <position position="192"/>
    </location>
</feature>
<name>A0ABW3CSJ6_9ACTN</name>
<proteinExistence type="predicted"/>
<evidence type="ECO:0000313" key="1">
    <source>
        <dbReference type="EMBL" id="MFD0856456.1"/>
    </source>
</evidence>
<accession>A0ABW3CSJ6</accession>
<reference evidence="2" key="1">
    <citation type="journal article" date="2019" name="Int. J. Syst. Evol. Microbiol.">
        <title>The Global Catalogue of Microorganisms (GCM) 10K type strain sequencing project: providing services to taxonomists for standard genome sequencing and annotation.</title>
        <authorList>
            <consortium name="The Broad Institute Genomics Platform"/>
            <consortium name="The Broad Institute Genome Sequencing Center for Infectious Disease"/>
            <person name="Wu L."/>
            <person name="Ma J."/>
        </authorList>
    </citation>
    <scope>NUCLEOTIDE SEQUENCE [LARGE SCALE GENOMIC DNA]</scope>
    <source>
        <strain evidence="2">JCM 31696</strain>
    </source>
</reference>
<keyword evidence="2" id="KW-1185">Reference proteome</keyword>
<dbReference type="Proteomes" id="UP001597083">
    <property type="component" value="Unassembled WGS sequence"/>
</dbReference>
<organism evidence="1 2">
    <name type="scientific">Actinomadura adrarensis</name>
    <dbReference type="NCBI Taxonomy" id="1819600"/>
    <lineage>
        <taxon>Bacteria</taxon>
        <taxon>Bacillati</taxon>
        <taxon>Actinomycetota</taxon>
        <taxon>Actinomycetes</taxon>
        <taxon>Streptosporangiales</taxon>
        <taxon>Thermomonosporaceae</taxon>
        <taxon>Actinomadura</taxon>
    </lineage>
</organism>
<comment type="caution">
    <text evidence="1">The sequence shown here is derived from an EMBL/GenBank/DDBJ whole genome shotgun (WGS) entry which is preliminary data.</text>
</comment>